<organism evidence="3 4">
    <name type="scientific">Corynebacterium pseudokroppenstedtii</name>
    <dbReference type="NCBI Taxonomy" id="2804917"/>
    <lineage>
        <taxon>Bacteria</taxon>
        <taxon>Bacillati</taxon>
        <taxon>Actinomycetota</taxon>
        <taxon>Actinomycetes</taxon>
        <taxon>Mycobacteriales</taxon>
        <taxon>Corynebacteriaceae</taxon>
        <taxon>Corynebacterium</taxon>
    </lineage>
</organism>
<feature type="domain" description="Chorismate-utilising enzyme C-terminal" evidence="2">
    <location>
        <begin position="175"/>
        <end position="421"/>
    </location>
</feature>
<accession>A0AAU0Q0S8</accession>
<protein>
    <submittedName>
        <fullName evidence="3">Aminodeoxychorismate synthase component I</fullName>
        <ecNumber evidence="3">2.6.1.85</ecNumber>
    </submittedName>
</protein>
<evidence type="ECO:0000259" key="2">
    <source>
        <dbReference type="Pfam" id="PF00425"/>
    </source>
</evidence>
<dbReference type="InterPro" id="IPR005801">
    <property type="entry name" value="ADC_synthase"/>
</dbReference>
<evidence type="ECO:0000313" key="4">
    <source>
        <dbReference type="Proteomes" id="UP001174314"/>
    </source>
</evidence>
<reference evidence="3 4" key="1">
    <citation type="submission" date="2023-10" db="EMBL/GenBank/DDBJ databases">
        <title>complete genome sequence of Corynebacterium pseudokroppenstedtii P15-C1.</title>
        <authorList>
            <person name="Bruggemann H."/>
            <person name="Poehlein A."/>
        </authorList>
    </citation>
    <scope>NUCLEOTIDE SEQUENCE [LARGE SCALE GENOMIC DNA]</scope>
    <source>
        <strain evidence="3 4">P15_C1</strain>
    </source>
</reference>
<proteinExistence type="predicted"/>
<name>A0AAU0Q0S8_9CORY</name>
<dbReference type="PRINTS" id="PR00095">
    <property type="entry name" value="ANTSNTHASEI"/>
</dbReference>
<dbReference type="PANTHER" id="PTHR11236:SF50">
    <property type="entry name" value="AMINODEOXYCHORISMATE SYNTHASE COMPONENT 1"/>
    <property type="match status" value="1"/>
</dbReference>
<dbReference type="InterPro" id="IPR019999">
    <property type="entry name" value="Anth_synth_I-like"/>
</dbReference>
<evidence type="ECO:0000313" key="3">
    <source>
        <dbReference type="EMBL" id="WPF25518.1"/>
    </source>
</evidence>
<feature type="compositionally biased region" description="Polar residues" evidence="1">
    <location>
        <begin position="83"/>
        <end position="99"/>
    </location>
</feature>
<dbReference type="GO" id="GO:0000162">
    <property type="term" value="P:L-tryptophan biosynthetic process"/>
    <property type="evidence" value="ECO:0007669"/>
    <property type="project" value="TreeGrafter"/>
</dbReference>
<dbReference type="AlphaFoldDB" id="A0AAU0Q0S8"/>
<dbReference type="KEGG" id="cpsk:Q0N40_02935"/>
<dbReference type="PANTHER" id="PTHR11236">
    <property type="entry name" value="AMINOBENZOATE/ANTHRANILATE SYNTHASE"/>
    <property type="match status" value="1"/>
</dbReference>
<dbReference type="NCBIfam" id="NF004530">
    <property type="entry name" value="PRK05877.1"/>
    <property type="match status" value="1"/>
</dbReference>
<gene>
    <name evidence="3" type="ORF">Q0N40_02935</name>
</gene>
<dbReference type="Proteomes" id="UP001174314">
    <property type="component" value="Chromosome"/>
</dbReference>
<dbReference type="EC" id="2.6.1.85" evidence="3"/>
<evidence type="ECO:0000256" key="1">
    <source>
        <dbReference type="SAM" id="MobiDB-lite"/>
    </source>
</evidence>
<dbReference type="RefSeq" id="WP_221924002.1">
    <property type="nucleotide sequence ID" value="NZ_CP137757.1"/>
</dbReference>
<keyword evidence="3" id="KW-0808">Transferase</keyword>
<keyword evidence="3" id="KW-0032">Aminotransferase</keyword>
<dbReference type="Pfam" id="PF00425">
    <property type="entry name" value="Chorismate_bind"/>
    <property type="match status" value="1"/>
</dbReference>
<dbReference type="Gene3D" id="3.60.120.10">
    <property type="entry name" value="Anthranilate synthase"/>
    <property type="match status" value="1"/>
</dbReference>
<feature type="region of interest" description="Disordered" evidence="1">
    <location>
        <begin position="74"/>
        <end position="99"/>
    </location>
</feature>
<dbReference type="EMBL" id="CP137757">
    <property type="protein sequence ID" value="WPF25518.1"/>
    <property type="molecule type" value="Genomic_DNA"/>
</dbReference>
<dbReference type="InterPro" id="IPR015890">
    <property type="entry name" value="Chorismate_C"/>
</dbReference>
<dbReference type="SUPFAM" id="SSF56322">
    <property type="entry name" value="ADC synthase"/>
    <property type="match status" value="1"/>
</dbReference>
<dbReference type="GO" id="GO:0046820">
    <property type="term" value="F:4-amino-4-deoxychorismate synthase activity"/>
    <property type="evidence" value="ECO:0007669"/>
    <property type="project" value="UniProtKB-EC"/>
</dbReference>
<sequence length="427" mass="46275">MLPGLSNVSDASHDDSASMTRLGYSSLAPVDVGMSLLTDGHLPAMAIGAWGGLDAVIAPDALCTYCDPEDALKPPPALFRSPGNASASTSGNDDGSTTPAYPHNGVRFGFISYPDPTVYAAGVTTHHVIWRHNGEWFTNGDPEWATDVLVTANQRRHFHSIPQCSPATHWSSGDRDAHRHGVMNCLDAIRAGEVYQACISAQFRTPMTSRADAARWWLSTVHRTRPQYAMYLATHDRAIASLSPELFLERRGSTVWSSPIKGTIPLDRDPGELARSRKDVAENIMIVDLVRNDLSRVCRDVTVPSLLEVVPAPGVWHLVSTVSGQVDDVSPARDSRIIDACFPPASVTGTPKLRAREYLAEWEPVPRGIHCGTVGLNWGDLVANVAIRTAEWVNGELILGTGGGITIDSTPDAEWAEIMAKTSTLRW</sequence>
<keyword evidence="4" id="KW-1185">Reference proteome</keyword>